<reference evidence="3 4" key="1">
    <citation type="journal article" date="2010" name="Int. J. Syst. Evol. Microbiol.">
        <title>Thiohalobacter thiocyanaticus gen. nov., sp. nov., a moderately halophilic, sulfur-oxidizing gammaproteobacterium from hypersaline lakes, that utilizes thiocyanate.</title>
        <authorList>
            <person name="Sorokin D.Y."/>
            <person name="Kovaleva O.L."/>
            <person name="Tourova T.P."/>
            <person name="Muyzer G."/>
        </authorList>
    </citation>
    <scope>NUCLEOTIDE SEQUENCE [LARGE SCALE GENOMIC DNA]</scope>
    <source>
        <strain evidence="3 4">Hrh1</strain>
    </source>
</reference>
<dbReference type="OrthoDB" id="7064550at2"/>
<accession>A0A426QLI8</accession>
<evidence type="ECO:0000256" key="2">
    <source>
        <dbReference type="SAM" id="Coils"/>
    </source>
</evidence>
<dbReference type="Proteomes" id="UP000287798">
    <property type="component" value="Unassembled WGS sequence"/>
</dbReference>
<evidence type="ECO:0000313" key="3">
    <source>
        <dbReference type="EMBL" id="RRQ22628.1"/>
    </source>
</evidence>
<evidence type="ECO:0008006" key="5">
    <source>
        <dbReference type="Google" id="ProtNLM"/>
    </source>
</evidence>
<name>A0A426QLI8_9GAMM</name>
<comment type="similarity">
    <text evidence="1">Belongs to the transposase 8 family.</text>
</comment>
<keyword evidence="2" id="KW-0175">Coiled coil</keyword>
<dbReference type="EMBL" id="QZMU01000001">
    <property type="protein sequence ID" value="RRQ22628.1"/>
    <property type="molecule type" value="Genomic_DNA"/>
</dbReference>
<dbReference type="AlphaFoldDB" id="A0A426QLI8"/>
<feature type="coiled-coil region" evidence="2">
    <location>
        <begin position="61"/>
        <end position="98"/>
    </location>
</feature>
<gene>
    <name evidence="3" type="ORF">D6C00_12290</name>
</gene>
<protein>
    <recommendedName>
        <fullName evidence="5">Transposase</fullName>
    </recommendedName>
</protein>
<dbReference type="Gene3D" id="1.10.10.60">
    <property type="entry name" value="Homeodomain-like"/>
    <property type="match status" value="1"/>
</dbReference>
<sequence>MKRKEKHTFYNFQFKHTAVTITNHPNIQSIDVAEALSIHPIMLYRWRQEMREGKLDNNDQEARSRDKLLQAEKKIKKLEKELRQVRDENAVLKKAERVFPGKK</sequence>
<dbReference type="GO" id="GO:0004803">
    <property type="term" value="F:transposase activity"/>
    <property type="evidence" value="ECO:0007669"/>
    <property type="project" value="InterPro"/>
</dbReference>
<dbReference type="InterPro" id="IPR002514">
    <property type="entry name" value="Transposase_8"/>
</dbReference>
<dbReference type="GO" id="GO:0006313">
    <property type="term" value="P:DNA transposition"/>
    <property type="evidence" value="ECO:0007669"/>
    <property type="project" value="InterPro"/>
</dbReference>
<comment type="caution">
    <text evidence="3">The sequence shown here is derived from an EMBL/GenBank/DDBJ whole genome shotgun (WGS) entry which is preliminary data.</text>
</comment>
<evidence type="ECO:0000313" key="4">
    <source>
        <dbReference type="Proteomes" id="UP000287798"/>
    </source>
</evidence>
<organism evidence="3 4">
    <name type="scientific">Thiohalobacter thiocyanaticus</name>
    <dbReference type="NCBI Taxonomy" id="585455"/>
    <lineage>
        <taxon>Bacteria</taxon>
        <taxon>Pseudomonadati</taxon>
        <taxon>Pseudomonadota</taxon>
        <taxon>Gammaproteobacteria</taxon>
        <taxon>Thiohalobacterales</taxon>
        <taxon>Thiohalobacteraceae</taxon>
        <taxon>Thiohalobacter</taxon>
    </lineage>
</organism>
<keyword evidence="4" id="KW-1185">Reference proteome</keyword>
<evidence type="ECO:0000256" key="1">
    <source>
        <dbReference type="ARBA" id="ARBA00009964"/>
    </source>
</evidence>
<dbReference type="Pfam" id="PF01527">
    <property type="entry name" value="HTH_Tnp_1"/>
    <property type="match status" value="1"/>
</dbReference>
<dbReference type="GO" id="GO:0003677">
    <property type="term" value="F:DNA binding"/>
    <property type="evidence" value="ECO:0007669"/>
    <property type="project" value="InterPro"/>
</dbReference>
<dbReference type="InterPro" id="IPR009057">
    <property type="entry name" value="Homeodomain-like_sf"/>
</dbReference>
<dbReference type="SUPFAM" id="SSF46689">
    <property type="entry name" value="Homeodomain-like"/>
    <property type="match status" value="1"/>
</dbReference>
<dbReference type="RefSeq" id="WP_125181970.1">
    <property type="nucleotide sequence ID" value="NZ_QZMU01000001.1"/>
</dbReference>
<proteinExistence type="inferred from homology"/>